<keyword evidence="2" id="KW-1185">Reference proteome</keyword>
<proteinExistence type="predicted"/>
<name>A0A3M7RSL9_BRAPC</name>
<protein>
    <submittedName>
        <fullName evidence="1">Uncharacterized protein</fullName>
    </submittedName>
</protein>
<reference evidence="1 2" key="1">
    <citation type="journal article" date="2018" name="Sci. Rep.">
        <title>Genomic signatures of local adaptation to the degree of environmental predictability in rotifers.</title>
        <authorList>
            <person name="Franch-Gras L."/>
            <person name="Hahn C."/>
            <person name="Garcia-Roger E.M."/>
            <person name="Carmona M.J."/>
            <person name="Serra M."/>
            <person name="Gomez A."/>
        </authorList>
    </citation>
    <scope>NUCLEOTIDE SEQUENCE [LARGE SCALE GENOMIC DNA]</scope>
    <source>
        <strain evidence="1">HYR1</strain>
    </source>
</reference>
<dbReference type="AlphaFoldDB" id="A0A3M7RSL9"/>
<comment type="caution">
    <text evidence="1">The sequence shown here is derived from an EMBL/GenBank/DDBJ whole genome shotgun (WGS) entry which is preliminary data.</text>
</comment>
<sequence length="94" mass="10702">MPYLSVTSSRASSSKPGNVCLVSIKWVNKQKKKLVLNTIGYKNHALEYIMIVQDQLNTIKKFPKKKIDQKLEAKKVSKTSCDILNLKLIILIKN</sequence>
<accession>A0A3M7RSL9</accession>
<organism evidence="1 2">
    <name type="scientific">Brachionus plicatilis</name>
    <name type="common">Marine rotifer</name>
    <name type="synonym">Brachionus muelleri</name>
    <dbReference type="NCBI Taxonomy" id="10195"/>
    <lineage>
        <taxon>Eukaryota</taxon>
        <taxon>Metazoa</taxon>
        <taxon>Spiralia</taxon>
        <taxon>Gnathifera</taxon>
        <taxon>Rotifera</taxon>
        <taxon>Eurotatoria</taxon>
        <taxon>Monogononta</taxon>
        <taxon>Pseudotrocha</taxon>
        <taxon>Ploima</taxon>
        <taxon>Brachionidae</taxon>
        <taxon>Brachionus</taxon>
    </lineage>
</organism>
<gene>
    <name evidence="1" type="ORF">BpHYR1_040888</name>
</gene>
<evidence type="ECO:0000313" key="2">
    <source>
        <dbReference type="Proteomes" id="UP000276133"/>
    </source>
</evidence>
<dbReference type="Proteomes" id="UP000276133">
    <property type="component" value="Unassembled WGS sequence"/>
</dbReference>
<evidence type="ECO:0000313" key="1">
    <source>
        <dbReference type="EMBL" id="RNA26328.1"/>
    </source>
</evidence>
<dbReference type="EMBL" id="REGN01002758">
    <property type="protein sequence ID" value="RNA26328.1"/>
    <property type="molecule type" value="Genomic_DNA"/>
</dbReference>